<protein>
    <recommendedName>
        <fullName evidence="7">Phosphofructokinase</fullName>
    </recommendedName>
</protein>
<evidence type="ECO:0000256" key="8">
    <source>
        <dbReference type="RuleBase" id="RU369061"/>
    </source>
</evidence>
<dbReference type="NCBIfam" id="TIGR03828">
    <property type="entry name" value="pfkB"/>
    <property type="match status" value="1"/>
</dbReference>
<proteinExistence type="inferred from homology"/>
<gene>
    <name evidence="10" type="ORF">BCF53_13012</name>
</gene>
<dbReference type="GO" id="GO:0016052">
    <property type="term" value="P:carbohydrate catabolic process"/>
    <property type="evidence" value="ECO:0007669"/>
    <property type="project" value="UniProtKB-ARBA"/>
</dbReference>
<evidence type="ECO:0000256" key="6">
    <source>
        <dbReference type="ARBA" id="ARBA00047745"/>
    </source>
</evidence>
<dbReference type="OrthoDB" id="9801219at2"/>
<dbReference type="Gene3D" id="3.40.1190.20">
    <property type="match status" value="1"/>
</dbReference>
<accession>A0A4R3HRW7</accession>
<dbReference type="GO" id="GO:0044281">
    <property type="term" value="P:small molecule metabolic process"/>
    <property type="evidence" value="ECO:0007669"/>
    <property type="project" value="UniProtKB-ARBA"/>
</dbReference>
<feature type="domain" description="Carbohydrate kinase PfkB" evidence="9">
    <location>
        <begin position="23"/>
        <end position="293"/>
    </location>
</feature>
<reference evidence="10 11" key="1">
    <citation type="submission" date="2019-03" db="EMBL/GenBank/DDBJ databases">
        <title>Genomic Encyclopedia of Archaeal and Bacterial Type Strains, Phase II (KMG-II): from individual species to whole genera.</title>
        <authorList>
            <person name="Goeker M."/>
        </authorList>
    </citation>
    <scope>NUCLEOTIDE SEQUENCE [LARGE SCALE GENOMIC DNA]</scope>
    <source>
        <strain evidence="10 11">DSM 15388</strain>
    </source>
</reference>
<dbReference type="Pfam" id="PF00294">
    <property type="entry name" value="PfkB"/>
    <property type="match status" value="1"/>
</dbReference>
<evidence type="ECO:0000256" key="4">
    <source>
        <dbReference type="ARBA" id="ARBA00022777"/>
    </source>
</evidence>
<comment type="similarity">
    <text evidence="1 7 8">Belongs to the carbohydrate kinase PfkB family.</text>
</comment>
<dbReference type="AlphaFoldDB" id="A0A4R3HRW7"/>
<dbReference type="PANTHER" id="PTHR46566">
    <property type="entry name" value="1-PHOSPHOFRUCTOKINASE-RELATED"/>
    <property type="match status" value="1"/>
</dbReference>
<evidence type="ECO:0000259" key="9">
    <source>
        <dbReference type="Pfam" id="PF00294"/>
    </source>
</evidence>
<keyword evidence="2 7" id="KW-0808">Transferase</keyword>
<dbReference type="FunFam" id="3.40.1190.20:FF:000001">
    <property type="entry name" value="Phosphofructokinase"/>
    <property type="match status" value="1"/>
</dbReference>
<dbReference type="InterPro" id="IPR029056">
    <property type="entry name" value="Ribokinase-like"/>
</dbReference>
<dbReference type="Proteomes" id="UP000295793">
    <property type="component" value="Unassembled WGS sequence"/>
</dbReference>
<dbReference type="NCBIfam" id="TIGR03168">
    <property type="entry name" value="1-PFK"/>
    <property type="match status" value="1"/>
</dbReference>
<dbReference type="PROSITE" id="PS00584">
    <property type="entry name" value="PFKB_KINASES_2"/>
    <property type="match status" value="1"/>
</dbReference>
<evidence type="ECO:0000256" key="2">
    <source>
        <dbReference type="ARBA" id="ARBA00022679"/>
    </source>
</evidence>
<dbReference type="CDD" id="cd01164">
    <property type="entry name" value="FruK_PfkB_like"/>
    <property type="match status" value="1"/>
</dbReference>
<name>A0A4R3HRW7_9GAMM</name>
<keyword evidence="11" id="KW-1185">Reference proteome</keyword>
<evidence type="ECO:0000256" key="1">
    <source>
        <dbReference type="ARBA" id="ARBA00010688"/>
    </source>
</evidence>
<dbReference type="InterPro" id="IPR017583">
    <property type="entry name" value="Tagatose/fructose_Pkinase"/>
</dbReference>
<dbReference type="GO" id="GO:0008662">
    <property type="term" value="F:1-phosphofructokinase activity"/>
    <property type="evidence" value="ECO:0007669"/>
    <property type="project" value="UniProtKB-UniRule"/>
</dbReference>
<organism evidence="10 11">
    <name type="scientific">Reinekea marinisedimentorum</name>
    <dbReference type="NCBI Taxonomy" id="230495"/>
    <lineage>
        <taxon>Bacteria</taxon>
        <taxon>Pseudomonadati</taxon>
        <taxon>Pseudomonadota</taxon>
        <taxon>Gammaproteobacteria</taxon>
        <taxon>Oceanospirillales</taxon>
        <taxon>Saccharospirillaceae</taxon>
        <taxon>Reinekea</taxon>
    </lineage>
</organism>
<dbReference type="RefSeq" id="WP_132704157.1">
    <property type="nucleotide sequence ID" value="NZ_SLZR01000030.1"/>
</dbReference>
<dbReference type="GO" id="GO:0005829">
    <property type="term" value="C:cytosol"/>
    <property type="evidence" value="ECO:0007669"/>
    <property type="project" value="TreeGrafter"/>
</dbReference>
<dbReference type="InterPro" id="IPR002173">
    <property type="entry name" value="Carboh/pur_kinase_PfkB_CS"/>
</dbReference>
<dbReference type="EMBL" id="SLZR01000030">
    <property type="protein sequence ID" value="TCS35877.1"/>
    <property type="molecule type" value="Genomic_DNA"/>
</dbReference>
<keyword evidence="4 8" id="KW-0418">Kinase</keyword>
<dbReference type="PIRSF" id="PIRSF000535">
    <property type="entry name" value="1PFK/6PFK/LacC"/>
    <property type="match status" value="1"/>
</dbReference>
<dbReference type="SUPFAM" id="SSF53613">
    <property type="entry name" value="Ribokinase-like"/>
    <property type="match status" value="1"/>
</dbReference>
<keyword evidence="5 8" id="KW-0067">ATP-binding</keyword>
<evidence type="ECO:0000313" key="10">
    <source>
        <dbReference type="EMBL" id="TCS35877.1"/>
    </source>
</evidence>
<comment type="function">
    <text evidence="8">Catalyzes the ATP-dependent phosphorylation of fructose-l-phosphate to fructose-l,6-bisphosphate.</text>
</comment>
<dbReference type="InterPro" id="IPR022463">
    <property type="entry name" value="1-PFruKinase"/>
</dbReference>
<dbReference type="GO" id="GO:0005524">
    <property type="term" value="F:ATP binding"/>
    <property type="evidence" value="ECO:0007669"/>
    <property type="project" value="UniProtKB-UniRule"/>
</dbReference>
<evidence type="ECO:0000256" key="7">
    <source>
        <dbReference type="PIRNR" id="PIRNR000535"/>
    </source>
</evidence>
<evidence type="ECO:0000256" key="3">
    <source>
        <dbReference type="ARBA" id="ARBA00022741"/>
    </source>
</evidence>
<evidence type="ECO:0000256" key="5">
    <source>
        <dbReference type="ARBA" id="ARBA00022840"/>
    </source>
</evidence>
<sequence length="315" mass="33028">MTKPVLTVTLNPALDLTVSLSTLHAGEVNKAQAGSLRAAGKGINVAAVLKDLDHTVTATGFLGENNHAQFQDFCEQKAVDNRFLFIPGATRINVKISEVGGRVTDVNLPGLNVPASYWQLLKDNLVPLAKQCSAVVLAGSLPPGLQQNAYAELIHLLKDCDVPVVVDTSGEALLAAVAAKPALIKPNVHELEVFTGQPVTNQQQLLAAGKKLIADGIANVVISDGEKGCYWLTENRIVKAVPPLMDVVSTVGAGDSLVAGLTHCLVNKTALPEGLQLACAVSAHAVEQVGVGILSAERLQQILELVRVEDLSGSL</sequence>
<dbReference type="InterPro" id="IPR011611">
    <property type="entry name" value="PfkB_dom"/>
</dbReference>
<comment type="caution">
    <text evidence="10">The sequence shown here is derived from an EMBL/GenBank/DDBJ whole genome shotgun (WGS) entry which is preliminary data.</text>
</comment>
<evidence type="ECO:0000313" key="11">
    <source>
        <dbReference type="Proteomes" id="UP000295793"/>
    </source>
</evidence>
<dbReference type="PANTHER" id="PTHR46566:SF5">
    <property type="entry name" value="1-PHOSPHOFRUCTOKINASE"/>
    <property type="match status" value="1"/>
</dbReference>
<keyword evidence="3 8" id="KW-0547">Nucleotide-binding</keyword>
<comment type="catalytic activity">
    <reaction evidence="6 8">
        <text>beta-D-fructose 1-phosphate + ATP = beta-D-fructose 1,6-bisphosphate + ADP + H(+)</text>
        <dbReference type="Rhea" id="RHEA:14213"/>
        <dbReference type="ChEBI" id="CHEBI:15378"/>
        <dbReference type="ChEBI" id="CHEBI:30616"/>
        <dbReference type="ChEBI" id="CHEBI:32966"/>
        <dbReference type="ChEBI" id="CHEBI:138881"/>
        <dbReference type="ChEBI" id="CHEBI:456216"/>
        <dbReference type="EC" id="2.7.1.56"/>
    </reaction>
</comment>